<dbReference type="Proteomes" id="UP001500943">
    <property type="component" value="Unassembled WGS sequence"/>
</dbReference>
<comment type="caution">
    <text evidence="1">The sequence shown here is derived from an EMBL/GenBank/DDBJ whole genome shotgun (WGS) entry which is preliminary data.</text>
</comment>
<keyword evidence="2" id="KW-1185">Reference proteome</keyword>
<organism evidence="1 2">
    <name type="scientific">Rhodoglobus aureus</name>
    <dbReference type="NCBI Taxonomy" id="191497"/>
    <lineage>
        <taxon>Bacteria</taxon>
        <taxon>Bacillati</taxon>
        <taxon>Actinomycetota</taxon>
        <taxon>Actinomycetes</taxon>
        <taxon>Micrococcales</taxon>
        <taxon>Microbacteriaceae</taxon>
        <taxon>Rhodoglobus</taxon>
    </lineage>
</organism>
<accession>A0ABP4GKX5</accession>
<dbReference type="EMBL" id="BAAAKW010000071">
    <property type="protein sequence ID" value="GAA1228404.1"/>
    <property type="molecule type" value="Genomic_DNA"/>
</dbReference>
<gene>
    <name evidence="1" type="ORF">GCM10009655_28780</name>
</gene>
<evidence type="ECO:0000313" key="2">
    <source>
        <dbReference type="Proteomes" id="UP001500943"/>
    </source>
</evidence>
<evidence type="ECO:0000313" key="1">
    <source>
        <dbReference type="EMBL" id="GAA1228404.1"/>
    </source>
</evidence>
<sequence length="116" mass="13559">MEIAITAAAESFYAFACLRSTLIDIFDVGRRPHERDRLNFRLIQKPIDCELVAVEHTKDPIRQSCLFPQLSHPDGCRRHFLTRLQHDCVADGDCNWKEPEWDHGWEIERADDTHNT</sequence>
<name>A0ABP4GKX5_9MICO</name>
<protein>
    <submittedName>
        <fullName evidence="1">Uncharacterized protein</fullName>
    </submittedName>
</protein>
<proteinExistence type="predicted"/>
<reference evidence="2" key="1">
    <citation type="journal article" date="2019" name="Int. J. Syst. Evol. Microbiol.">
        <title>The Global Catalogue of Microorganisms (GCM) 10K type strain sequencing project: providing services to taxonomists for standard genome sequencing and annotation.</title>
        <authorList>
            <consortium name="The Broad Institute Genomics Platform"/>
            <consortium name="The Broad Institute Genome Sequencing Center for Infectious Disease"/>
            <person name="Wu L."/>
            <person name="Ma J."/>
        </authorList>
    </citation>
    <scope>NUCLEOTIDE SEQUENCE [LARGE SCALE GENOMIC DNA]</scope>
    <source>
        <strain evidence="2">JCM 12762</strain>
    </source>
</reference>